<comment type="caution">
    <text evidence="1">The sequence shown here is derived from an EMBL/GenBank/DDBJ whole genome shotgun (WGS) entry which is preliminary data.</text>
</comment>
<gene>
    <name evidence="1" type="ORF">K0M31_009094</name>
</gene>
<dbReference type="AlphaFoldDB" id="A0AA40KJR8"/>
<dbReference type="Proteomes" id="UP001177670">
    <property type="component" value="Unassembled WGS sequence"/>
</dbReference>
<name>A0AA40KJR8_9HYME</name>
<reference evidence="1" key="1">
    <citation type="submission" date="2021-10" db="EMBL/GenBank/DDBJ databases">
        <title>Melipona bicolor Genome sequencing and assembly.</title>
        <authorList>
            <person name="Araujo N.S."/>
            <person name="Arias M.C."/>
        </authorList>
    </citation>
    <scope>NUCLEOTIDE SEQUENCE</scope>
    <source>
        <strain evidence="1">USP_2M_L1-L4_2017</strain>
        <tissue evidence="1">Whole body</tissue>
    </source>
</reference>
<proteinExistence type="predicted"/>
<accession>A0AA40KJR8</accession>
<organism evidence="1 2">
    <name type="scientific">Melipona bicolor</name>
    <dbReference type="NCBI Taxonomy" id="60889"/>
    <lineage>
        <taxon>Eukaryota</taxon>
        <taxon>Metazoa</taxon>
        <taxon>Ecdysozoa</taxon>
        <taxon>Arthropoda</taxon>
        <taxon>Hexapoda</taxon>
        <taxon>Insecta</taxon>
        <taxon>Pterygota</taxon>
        <taxon>Neoptera</taxon>
        <taxon>Endopterygota</taxon>
        <taxon>Hymenoptera</taxon>
        <taxon>Apocrita</taxon>
        <taxon>Aculeata</taxon>
        <taxon>Apoidea</taxon>
        <taxon>Anthophila</taxon>
        <taxon>Apidae</taxon>
        <taxon>Melipona</taxon>
    </lineage>
</organism>
<protein>
    <submittedName>
        <fullName evidence="1">Uncharacterized protein</fullName>
    </submittedName>
</protein>
<evidence type="ECO:0000313" key="2">
    <source>
        <dbReference type="Proteomes" id="UP001177670"/>
    </source>
</evidence>
<dbReference type="EMBL" id="JAHYIQ010000022">
    <property type="protein sequence ID" value="KAK1122651.1"/>
    <property type="molecule type" value="Genomic_DNA"/>
</dbReference>
<sequence length="90" mass="9870">MAVGQSEYRETFPGLAVGQVWIANCPTTMIESATGESRGSIYLRSRLQPLTVSGISETQTDLGNGFCLHIMLQKGKGFSLNKGQNRDKKY</sequence>
<evidence type="ECO:0000313" key="1">
    <source>
        <dbReference type="EMBL" id="KAK1122651.1"/>
    </source>
</evidence>
<keyword evidence="2" id="KW-1185">Reference proteome</keyword>